<dbReference type="InParanoid" id="L5KKV0"/>
<keyword evidence="3" id="KW-1185">Reference proteome</keyword>
<proteinExistence type="predicted"/>
<protein>
    <submittedName>
        <fullName evidence="2">Caspase recruitment domain-containing protein 14</fullName>
    </submittedName>
</protein>
<accession>L5KKV0</accession>
<dbReference type="EMBL" id="KB030661">
    <property type="protein sequence ID" value="ELK12279.1"/>
    <property type="molecule type" value="Genomic_DNA"/>
</dbReference>
<dbReference type="Gene3D" id="1.10.533.10">
    <property type="entry name" value="Death Domain, Fas"/>
    <property type="match status" value="1"/>
</dbReference>
<evidence type="ECO:0000313" key="3">
    <source>
        <dbReference type="Proteomes" id="UP000010552"/>
    </source>
</evidence>
<gene>
    <name evidence="2" type="ORF">PAL_GLEAN10014588</name>
</gene>
<organism evidence="2 3">
    <name type="scientific">Pteropus alecto</name>
    <name type="common">Black flying fox</name>
    <dbReference type="NCBI Taxonomy" id="9402"/>
    <lineage>
        <taxon>Eukaryota</taxon>
        <taxon>Metazoa</taxon>
        <taxon>Chordata</taxon>
        <taxon>Craniata</taxon>
        <taxon>Vertebrata</taxon>
        <taxon>Euteleostomi</taxon>
        <taxon>Mammalia</taxon>
        <taxon>Eutheria</taxon>
        <taxon>Laurasiatheria</taxon>
        <taxon>Chiroptera</taxon>
        <taxon>Yinpterochiroptera</taxon>
        <taxon>Pteropodoidea</taxon>
        <taxon>Pteropodidae</taxon>
        <taxon>Pteropodinae</taxon>
        <taxon>Pteropus</taxon>
    </lineage>
</organism>
<dbReference type="Proteomes" id="UP000010552">
    <property type="component" value="Unassembled WGS sequence"/>
</dbReference>
<evidence type="ECO:0000259" key="1">
    <source>
        <dbReference type="Pfam" id="PF00619"/>
    </source>
</evidence>
<dbReference type="InterPro" id="IPR011029">
    <property type="entry name" value="DEATH-like_dom_sf"/>
</dbReference>
<evidence type="ECO:0000313" key="2">
    <source>
        <dbReference type="EMBL" id="ELK12279.1"/>
    </source>
</evidence>
<dbReference type="AlphaFoldDB" id="L5KKV0"/>
<dbReference type="GO" id="GO:0042981">
    <property type="term" value="P:regulation of apoptotic process"/>
    <property type="evidence" value="ECO:0007669"/>
    <property type="project" value="InterPro"/>
</dbReference>
<sequence>MAELRRTDSTLTSLDEDALWEMMESHRHRIVRSVFPSRLTPYLRQARVLGQLDEEEVLHSPQLTNTAMRVDAHLRARAIGSGQQAVATDTMLCEPVAQRQMQEQ</sequence>
<dbReference type="STRING" id="9402.L5KKV0"/>
<name>L5KKV0_PTEAL</name>
<feature type="domain" description="CARD" evidence="1">
    <location>
        <begin position="20"/>
        <end position="67"/>
    </location>
</feature>
<dbReference type="SUPFAM" id="SSF47986">
    <property type="entry name" value="DEATH domain"/>
    <property type="match status" value="1"/>
</dbReference>
<dbReference type="InterPro" id="IPR001315">
    <property type="entry name" value="CARD"/>
</dbReference>
<reference evidence="3" key="1">
    <citation type="journal article" date="2013" name="Science">
        <title>Comparative analysis of bat genomes provides insight into the evolution of flight and immunity.</title>
        <authorList>
            <person name="Zhang G."/>
            <person name="Cowled C."/>
            <person name="Shi Z."/>
            <person name="Huang Z."/>
            <person name="Bishop-Lilly K.A."/>
            <person name="Fang X."/>
            <person name="Wynne J.W."/>
            <person name="Xiong Z."/>
            <person name="Baker M.L."/>
            <person name="Zhao W."/>
            <person name="Tachedjian M."/>
            <person name="Zhu Y."/>
            <person name="Zhou P."/>
            <person name="Jiang X."/>
            <person name="Ng J."/>
            <person name="Yang L."/>
            <person name="Wu L."/>
            <person name="Xiao J."/>
            <person name="Feng Y."/>
            <person name="Chen Y."/>
            <person name="Sun X."/>
            <person name="Zhang Y."/>
            <person name="Marsh G.A."/>
            <person name="Crameri G."/>
            <person name="Broder C.C."/>
            <person name="Frey K.G."/>
            <person name="Wang L.F."/>
            <person name="Wang J."/>
        </authorList>
    </citation>
    <scope>NUCLEOTIDE SEQUENCE [LARGE SCALE GENOMIC DNA]</scope>
</reference>
<dbReference type="Pfam" id="PF00619">
    <property type="entry name" value="CARD"/>
    <property type="match status" value="1"/>
</dbReference>